<keyword evidence="4" id="KW-0539">Nucleus</keyword>
<feature type="domain" description="NAC" evidence="5">
    <location>
        <begin position="25"/>
        <end position="164"/>
    </location>
</feature>
<keyword evidence="1" id="KW-0805">Transcription regulation</keyword>
<sequence>MEQAPLPANVVESITSFQLHRNLNLPPGYGFHASDEQLLQLFLGPFVDGRDQKTCPIHNITGDVYSSSPDVLTGAYEHDGEDKWFFFCTNKYDDDVTSRAGRVIVGGGGEWVKMGPIKKLFANITLLGFKRTQDFYVQGMDLSYWRMEELSLRDKVCIDFVSLD</sequence>
<evidence type="ECO:0000313" key="7">
    <source>
        <dbReference type="Proteomes" id="UP000824890"/>
    </source>
</evidence>
<reference evidence="6 7" key="1">
    <citation type="submission" date="2021-05" db="EMBL/GenBank/DDBJ databases">
        <title>Genome Assembly of Synthetic Allotetraploid Brassica napus Reveals Homoeologous Exchanges between Subgenomes.</title>
        <authorList>
            <person name="Davis J.T."/>
        </authorList>
    </citation>
    <scope>NUCLEOTIDE SEQUENCE [LARGE SCALE GENOMIC DNA]</scope>
    <source>
        <strain evidence="7">cv. Da-Ae</strain>
        <tissue evidence="6">Seedling</tissue>
    </source>
</reference>
<dbReference type="SUPFAM" id="SSF101941">
    <property type="entry name" value="NAC domain"/>
    <property type="match status" value="1"/>
</dbReference>
<protein>
    <recommendedName>
        <fullName evidence="5">NAC domain-containing protein</fullName>
    </recommendedName>
</protein>
<evidence type="ECO:0000259" key="5">
    <source>
        <dbReference type="PROSITE" id="PS51005"/>
    </source>
</evidence>
<organism evidence="6 7">
    <name type="scientific">Brassica napus</name>
    <name type="common">Rape</name>
    <dbReference type="NCBI Taxonomy" id="3708"/>
    <lineage>
        <taxon>Eukaryota</taxon>
        <taxon>Viridiplantae</taxon>
        <taxon>Streptophyta</taxon>
        <taxon>Embryophyta</taxon>
        <taxon>Tracheophyta</taxon>
        <taxon>Spermatophyta</taxon>
        <taxon>Magnoliopsida</taxon>
        <taxon>eudicotyledons</taxon>
        <taxon>Gunneridae</taxon>
        <taxon>Pentapetalae</taxon>
        <taxon>rosids</taxon>
        <taxon>malvids</taxon>
        <taxon>Brassicales</taxon>
        <taxon>Brassicaceae</taxon>
        <taxon>Brassiceae</taxon>
        <taxon>Brassica</taxon>
    </lineage>
</organism>
<keyword evidence="3" id="KW-0804">Transcription</keyword>
<dbReference type="PANTHER" id="PTHR31719:SF43">
    <property type="entry name" value="NAC TRANSCRIPTION FACTOR 56"/>
    <property type="match status" value="1"/>
</dbReference>
<dbReference type="InterPro" id="IPR036093">
    <property type="entry name" value="NAC_dom_sf"/>
</dbReference>
<dbReference type="Proteomes" id="UP000824890">
    <property type="component" value="Unassembled WGS sequence"/>
</dbReference>
<keyword evidence="7" id="KW-1185">Reference proteome</keyword>
<dbReference type="PANTHER" id="PTHR31719">
    <property type="entry name" value="NAC TRANSCRIPTION FACTOR 56"/>
    <property type="match status" value="1"/>
</dbReference>
<evidence type="ECO:0000256" key="2">
    <source>
        <dbReference type="ARBA" id="ARBA00023125"/>
    </source>
</evidence>
<evidence type="ECO:0000256" key="4">
    <source>
        <dbReference type="ARBA" id="ARBA00023242"/>
    </source>
</evidence>
<keyword evidence="2" id="KW-0238">DNA-binding</keyword>
<evidence type="ECO:0000313" key="6">
    <source>
        <dbReference type="EMBL" id="KAH0918832.1"/>
    </source>
</evidence>
<dbReference type="Gene3D" id="2.170.150.80">
    <property type="entry name" value="NAC domain"/>
    <property type="match status" value="1"/>
</dbReference>
<evidence type="ECO:0000256" key="3">
    <source>
        <dbReference type="ARBA" id="ARBA00023163"/>
    </source>
</evidence>
<dbReference type="EMBL" id="JAGKQM010000007">
    <property type="protein sequence ID" value="KAH0918832.1"/>
    <property type="molecule type" value="Genomic_DNA"/>
</dbReference>
<gene>
    <name evidence="6" type="ORF">HID58_026492</name>
</gene>
<accession>A0ABQ8CPR6</accession>
<proteinExistence type="predicted"/>
<comment type="caution">
    <text evidence="6">The sequence shown here is derived from an EMBL/GenBank/DDBJ whole genome shotgun (WGS) entry which is preliminary data.</text>
</comment>
<dbReference type="PROSITE" id="PS51005">
    <property type="entry name" value="NAC"/>
    <property type="match status" value="1"/>
</dbReference>
<name>A0ABQ8CPR6_BRANA</name>
<dbReference type="Pfam" id="PF02365">
    <property type="entry name" value="NAM"/>
    <property type="match status" value="1"/>
</dbReference>
<evidence type="ECO:0000256" key="1">
    <source>
        <dbReference type="ARBA" id="ARBA00023015"/>
    </source>
</evidence>
<dbReference type="InterPro" id="IPR003441">
    <property type="entry name" value="NAC-dom"/>
</dbReference>